<feature type="region of interest" description="Disordered" evidence="1">
    <location>
        <begin position="53"/>
        <end position="110"/>
    </location>
</feature>
<evidence type="ECO:0000256" key="1">
    <source>
        <dbReference type="SAM" id="MobiDB-lite"/>
    </source>
</evidence>
<proteinExistence type="predicted"/>
<sequence>MKDITRKSITETTQGKDALVIELESLPPCNNPHCIDNIRSENSSPVFEKIKINNENSQVENNSKEIPDPIILSKRSKKRKGKSKKILRMTLSSQKELPDPKSQQPIVSRT</sequence>
<name>A0A8X6KLH3_TRICU</name>
<organism evidence="2 3">
    <name type="scientific">Trichonephila clavata</name>
    <name type="common">Joro spider</name>
    <name type="synonym">Nephila clavata</name>
    <dbReference type="NCBI Taxonomy" id="2740835"/>
    <lineage>
        <taxon>Eukaryota</taxon>
        <taxon>Metazoa</taxon>
        <taxon>Ecdysozoa</taxon>
        <taxon>Arthropoda</taxon>
        <taxon>Chelicerata</taxon>
        <taxon>Arachnida</taxon>
        <taxon>Araneae</taxon>
        <taxon>Araneomorphae</taxon>
        <taxon>Entelegynae</taxon>
        <taxon>Araneoidea</taxon>
        <taxon>Nephilidae</taxon>
        <taxon>Trichonephila</taxon>
    </lineage>
</organism>
<keyword evidence="3" id="KW-1185">Reference proteome</keyword>
<evidence type="ECO:0000313" key="3">
    <source>
        <dbReference type="Proteomes" id="UP000887116"/>
    </source>
</evidence>
<gene>
    <name evidence="2" type="ORF">TNCT_109551</name>
</gene>
<dbReference type="EMBL" id="BMAO01031737">
    <property type="protein sequence ID" value="GFQ77271.1"/>
    <property type="molecule type" value="Genomic_DNA"/>
</dbReference>
<reference evidence="2" key="1">
    <citation type="submission" date="2020-07" db="EMBL/GenBank/DDBJ databases">
        <title>Multicomponent nature underlies the extraordinary mechanical properties of spider dragline silk.</title>
        <authorList>
            <person name="Kono N."/>
            <person name="Nakamura H."/>
            <person name="Mori M."/>
            <person name="Yoshida Y."/>
            <person name="Ohtoshi R."/>
            <person name="Malay A.D."/>
            <person name="Moran D.A.P."/>
            <person name="Tomita M."/>
            <person name="Numata K."/>
            <person name="Arakawa K."/>
        </authorList>
    </citation>
    <scope>NUCLEOTIDE SEQUENCE</scope>
</reference>
<dbReference type="Proteomes" id="UP000887116">
    <property type="component" value="Unassembled WGS sequence"/>
</dbReference>
<protein>
    <submittedName>
        <fullName evidence="2">Uncharacterized protein</fullName>
    </submittedName>
</protein>
<accession>A0A8X6KLH3</accession>
<feature type="compositionally biased region" description="Basic residues" evidence="1">
    <location>
        <begin position="74"/>
        <end position="87"/>
    </location>
</feature>
<comment type="caution">
    <text evidence="2">The sequence shown here is derived from an EMBL/GenBank/DDBJ whole genome shotgun (WGS) entry which is preliminary data.</text>
</comment>
<feature type="compositionally biased region" description="Polar residues" evidence="1">
    <location>
        <begin position="90"/>
        <end position="110"/>
    </location>
</feature>
<evidence type="ECO:0000313" key="2">
    <source>
        <dbReference type="EMBL" id="GFQ77271.1"/>
    </source>
</evidence>
<dbReference type="AlphaFoldDB" id="A0A8X6KLH3"/>